<dbReference type="Gene3D" id="3.40.190.10">
    <property type="entry name" value="Periplasmic binding protein-like II"/>
    <property type="match status" value="1"/>
</dbReference>
<dbReference type="RefSeq" id="WP_144727556.1">
    <property type="nucleotide sequence ID" value="NZ_CAWOWR010000116.1"/>
</dbReference>
<evidence type="ECO:0000313" key="1">
    <source>
        <dbReference type="EMBL" id="TVU70112.1"/>
    </source>
</evidence>
<organism evidence="1 2">
    <name type="scientific">Cobetia crustatorum</name>
    <dbReference type="NCBI Taxonomy" id="553385"/>
    <lineage>
        <taxon>Bacteria</taxon>
        <taxon>Pseudomonadati</taxon>
        <taxon>Pseudomonadota</taxon>
        <taxon>Gammaproteobacteria</taxon>
        <taxon>Oceanospirillales</taxon>
        <taxon>Halomonadaceae</taxon>
        <taxon>Cobetia</taxon>
    </lineage>
</organism>
<protein>
    <recommendedName>
        <fullName evidence="3">TAXI family TRAP transporter solute-binding subunit</fullName>
    </recommendedName>
</protein>
<dbReference type="Pfam" id="PF16868">
    <property type="entry name" value="NMT1_3"/>
    <property type="match status" value="1"/>
</dbReference>
<reference evidence="1 2" key="1">
    <citation type="submission" date="2019-07" db="EMBL/GenBank/DDBJ databases">
        <title>Diversity of Bacteria from Kongsfjorden, Arctic.</title>
        <authorList>
            <person name="Yu Y."/>
        </authorList>
    </citation>
    <scope>NUCLEOTIDE SEQUENCE [LARGE SCALE GENOMIC DNA]</scope>
    <source>
        <strain evidence="1 2">SM1923</strain>
    </source>
</reference>
<dbReference type="EMBL" id="VNFH01000006">
    <property type="protein sequence ID" value="TVU70112.1"/>
    <property type="molecule type" value="Genomic_DNA"/>
</dbReference>
<accession>A0A558HLW4</accession>
<evidence type="ECO:0008006" key="3">
    <source>
        <dbReference type="Google" id="ProtNLM"/>
    </source>
</evidence>
<dbReference type="OrthoDB" id="9776669at2"/>
<dbReference type="AlphaFoldDB" id="A0A558HLW4"/>
<dbReference type="SUPFAM" id="SSF53850">
    <property type="entry name" value="Periplasmic binding protein-like II"/>
    <property type="match status" value="1"/>
</dbReference>
<gene>
    <name evidence="1" type="ORF">FQP86_09935</name>
</gene>
<sequence>MPLVWWKAPLTWIEVDFYLVADVNDEMVSELVRTLYANKTALTNAYGVFTRFDPQAMVGDSKVPYHPGAIKAYKKLGLWLWTES</sequence>
<comment type="caution">
    <text evidence="1">The sequence shown here is derived from an EMBL/GenBank/DDBJ whole genome shotgun (WGS) entry which is preliminary data.</text>
</comment>
<dbReference type="Proteomes" id="UP000319941">
    <property type="component" value="Unassembled WGS sequence"/>
</dbReference>
<dbReference type="InterPro" id="IPR011852">
    <property type="entry name" value="TRAP_TAXI"/>
</dbReference>
<evidence type="ECO:0000313" key="2">
    <source>
        <dbReference type="Proteomes" id="UP000319941"/>
    </source>
</evidence>
<name>A0A558HLW4_9GAMM</name>
<keyword evidence="2" id="KW-1185">Reference proteome</keyword>
<proteinExistence type="predicted"/>